<dbReference type="AlphaFoldDB" id="A0A068UVL9"/>
<keyword evidence="1" id="KW-0472">Membrane</keyword>
<reference evidence="3" key="1">
    <citation type="journal article" date="2014" name="Science">
        <title>The coffee genome provides insight into the convergent evolution of caffeine biosynthesis.</title>
        <authorList>
            <person name="Denoeud F."/>
            <person name="Carretero-Paulet L."/>
            <person name="Dereeper A."/>
            <person name="Droc G."/>
            <person name="Guyot R."/>
            <person name="Pietrella M."/>
            <person name="Zheng C."/>
            <person name="Alberti A."/>
            <person name="Anthony F."/>
            <person name="Aprea G."/>
            <person name="Aury J.M."/>
            <person name="Bento P."/>
            <person name="Bernard M."/>
            <person name="Bocs S."/>
            <person name="Campa C."/>
            <person name="Cenci A."/>
            <person name="Combes M.C."/>
            <person name="Crouzillat D."/>
            <person name="Da Silva C."/>
            <person name="Daddiego L."/>
            <person name="De Bellis F."/>
            <person name="Dussert S."/>
            <person name="Garsmeur O."/>
            <person name="Gayraud T."/>
            <person name="Guignon V."/>
            <person name="Jahn K."/>
            <person name="Jamilloux V."/>
            <person name="Joet T."/>
            <person name="Labadie K."/>
            <person name="Lan T."/>
            <person name="Leclercq J."/>
            <person name="Lepelley M."/>
            <person name="Leroy T."/>
            <person name="Li L.T."/>
            <person name="Librado P."/>
            <person name="Lopez L."/>
            <person name="Munoz A."/>
            <person name="Noel B."/>
            <person name="Pallavicini A."/>
            <person name="Perrotta G."/>
            <person name="Poncet V."/>
            <person name="Pot D."/>
            <person name="Priyono X."/>
            <person name="Rigoreau M."/>
            <person name="Rouard M."/>
            <person name="Rozas J."/>
            <person name="Tranchant-Dubreuil C."/>
            <person name="VanBuren R."/>
            <person name="Zhang Q."/>
            <person name="Andrade A.C."/>
            <person name="Argout X."/>
            <person name="Bertrand B."/>
            <person name="de Kochko A."/>
            <person name="Graziosi G."/>
            <person name="Henry R.J."/>
            <person name="Jayarama X."/>
            <person name="Ming R."/>
            <person name="Nagai C."/>
            <person name="Rounsley S."/>
            <person name="Sankoff D."/>
            <person name="Giuliano G."/>
            <person name="Albert V.A."/>
            <person name="Wincker P."/>
            <person name="Lashermes P."/>
        </authorList>
    </citation>
    <scope>NUCLEOTIDE SEQUENCE [LARGE SCALE GENOMIC DNA]</scope>
    <source>
        <strain evidence="3">cv. DH200-94</strain>
    </source>
</reference>
<dbReference type="InParanoid" id="A0A068UVL9"/>
<dbReference type="Gene3D" id="3.40.50.1000">
    <property type="entry name" value="HAD superfamily/HAD-like"/>
    <property type="match status" value="1"/>
</dbReference>
<keyword evidence="1" id="KW-1133">Transmembrane helix</keyword>
<dbReference type="STRING" id="49390.A0A068UVL9"/>
<name>A0A068UVL9_COFCA</name>
<sequence>MSTEMNERLEHKLLFVWDQSRCTVTEARLTEHPEKNAMFKELKHVWGEYKSYNSSNKILVDDSPYKSFLNSVSALAHLILMLYMFIYLNKKTFVNPEGDFVRYLKKLADADNVQEFMKQNPFGQSPITEGYEDWNFYSNIVSNLGLQDLPKELKRRREAPKRYTPEVFIAYMFRNMLVILQQLVMLSKIALIICTKQAQKKNLKAGGRSGYGSLIVTEASSNPSKQRSSLLMGQRSTTGLLWSDIGTGNNRACWYYFLSFFVYKE</sequence>
<dbReference type="Proteomes" id="UP000295252">
    <property type="component" value="Chromosome X"/>
</dbReference>
<dbReference type="InterPro" id="IPR023214">
    <property type="entry name" value="HAD_sf"/>
</dbReference>
<protein>
    <recommendedName>
        <fullName evidence="4">FCP1 homology domain-containing protein</fullName>
    </recommendedName>
</protein>
<evidence type="ECO:0000313" key="2">
    <source>
        <dbReference type="EMBL" id="CDP12466.1"/>
    </source>
</evidence>
<evidence type="ECO:0008006" key="4">
    <source>
        <dbReference type="Google" id="ProtNLM"/>
    </source>
</evidence>
<feature type="transmembrane region" description="Helical" evidence="1">
    <location>
        <begin position="67"/>
        <end position="88"/>
    </location>
</feature>
<evidence type="ECO:0000313" key="3">
    <source>
        <dbReference type="Proteomes" id="UP000295252"/>
    </source>
</evidence>
<dbReference type="Gramene" id="CDP12466">
    <property type="protein sequence ID" value="CDP12466"/>
    <property type="gene ID" value="GSCOC_T00036049001"/>
</dbReference>
<evidence type="ECO:0000256" key="1">
    <source>
        <dbReference type="SAM" id="Phobius"/>
    </source>
</evidence>
<dbReference type="OrthoDB" id="1711508at2759"/>
<keyword evidence="1" id="KW-0812">Transmembrane</keyword>
<dbReference type="PhylomeDB" id="A0A068UVL9"/>
<feature type="transmembrane region" description="Helical" evidence="1">
    <location>
        <begin position="168"/>
        <end position="194"/>
    </location>
</feature>
<proteinExistence type="predicted"/>
<keyword evidence="3" id="KW-1185">Reference proteome</keyword>
<accession>A0A068UVL9</accession>
<dbReference type="EMBL" id="HG739150">
    <property type="protein sequence ID" value="CDP12466.1"/>
    <property type="molecule type" value="Genomic_DNA"/>
</dbReference>
<gene>
    <name evidence="2" type="ORF">GSCOC_T00036049001</name>
</gene>
<organism evidence="2 3">
    <name type="scientific">Coffea canephora</name>
    <name type="common">Robusta coffee</name>
    <dbReference type="NCBI Taxonomy" id="49390"/>
    <lineage>
        <taxon>Eukaryota</taxon>
        <taxon>Viridiplantae</taxon>
        <taxon>Streptophyta</taxon>
        <taxon>Embryophyta</taxon>
        <taxon>Tracheophyta</taxon>
        <taxon>Spermatophyta</taxon>
        <taxon>Magnoliopsida</taxon>
        <taxon>eudicotyledons</taxon>
        <taxon>Gunneridae</taxon>
        <taxon>Pentapetalae</taxon>
        <taxon>asterids</taxon>
        <taxon>lamiids</taxon>
        <taxon>Gentianales</taxon>
        <taxon>Rubiaceae</taxon>
        <taxon>Ixoroideae</taxon>
        <taxon>Gardenieae complex</taxon>
        <taxon>Bertiereae - Coffeeae clade</taxon>
        <taxon>Coffeeae</taxon>
        <taxon>Coffea</taxon>
    </lineage>
</organism>